<dbReference type="InterPro" id="IPR036942">
    <property type="entry name" value="Beta-barrel_TonB_sf"/>
</dbReference>
<comment type="caution">
    <text evidence="10">The sequence shown here is derived from an EMBL/GenBank/DDBJ whole genome shotgun (WGS) entry which is preliminary data.</text>
</comment>
<keyword evidence="7 8" id="KW-0998">Cell outer membrane</keyword>
<protein>
    <submittedName>
        <fullName evidence="10">SusC/RagA family TonB-linked outer membrane protein</fullName>
    </submittedName>
</protein>
<evidence type="ECO:0000256" key="8">
    <source>
        <dbReference type="PROSITE-ProRule" id="PRU01360"/>
    </source>
</evidence>
<dbReference type="NCBIfam" id="TIGR04057">
    <property type="entry name" value="SusC_RagA_signa"/>
    <property type="match status" value="1"/>
</dbReference>
<evidence type="ECO:0000256" key="2">
    <source>
        <dbReference type="ARBA" id="ARBA00022448"/>
    </source>
</evidence>
<keyword evidence="2 8" id="KW-0813">Transport</keyword>
<dbReference type="SUPFAM" id="SSF49464">
    <property type="entry name" value="Carboxypeptidase regulatory domain-like"/>
    <property type="match status" value="1"/>
</dbReference>
<dbReference type="Gene3D" id="2.40.170.20">
    <property type="entry name" value="TonB-dependent receptor, beta-barrel domain"/>
    <property type="match status" value="1"/>
</dbReference>
<proteinExistence type="inferred from homology"/>
<keyword evidence="5" id="KW-0732">Signal</keyword>
<dbReference type="InterPro" id="IPR012910">
    <property type="entry name" value="Plug_dom"/>
</dbReference>
<evidence type="ECO:0000313" key="10">
    <source>
        <dbReference type="EMBL" id="GLB49497.1"/>
    </source>
</evidence>
<organism evidence="10 11">
    <name type="scientific">Neptunitalea lumnitzerae</name>
    <dbReference type="NCBI Taxonomy" id="2965509"/>
    <lineage>
        <taxon>Bacteria</taxon>
        <taxon>Pseudomonadati</taxon>
        <taxon>Bacteroidota</taxon>
        <taxon>Flavobacteriia</taxon>
        <taxon>Flavobacteriales</taxon>
        <taxon>Flavobacteriaceae</taxon>
        <taxon>Neptunitalea</taxon>
    </lineage>
</organism>
<evidence type="ECO:0000256" key="7">
    <source>
        <dbReference type="ARBA" id="ARBA00023237"/>
    </source>
</evidence>
<dbReference type="EMBL" id="BRVO01000002">
    <property type="protein sequence ID" value="GLB49497.1"/>
    <property type="molecule type" value="Genomic_DNA"/>
</dbReference>
<dbReference type="SUPFAM" id="SSF56935">
    <property type="entry name" value="Porins"/>
    <property type="match status" value="1"/>
</dbReference>
<comment type="subcellular location">
    <subcellularLocation>
        <location evidence="1 8">Cell outer membrane</location>
        <topology evidence="1 8">Multi-pass membrane protein</topology>
    </subcellularLocation>
</comment>
<evidence type="ECO:0000256" key="4">
    <source>
        <dbReference type="ARBA" id="ARBA00022692"/>
    </source>
</evidence>
<evidence type="ECO:0000256" key="3">
    <source>
        <dbReference type="ARBA" id="ARBA00022452"/>
    </source>
</evidence>
<dbReference type="PANTHER" id="PTHR30069:SF29">
    <property type="entry name" value="HEMOGLOBIN AND HEMOGLOBIN-HAPTOGLOBIN-BINDING PROTEIN 1-RELATED"/>
    <property type="match status" value="1"/>
</dbReference>
<keyword evidence="11" id="KW-1185">Reference proteome</keyword>
<dbReference type="InterPro" id="IPR023997">
    <property type="entry name" value="TonB-dep_OMP_SusC/RagA_CS"/>
</dbReference>
<dbReference type="InterPro" id="IPR008969">
    <property type="entry name" value="CarboxyPept-like_regulatory"/>
</dbReference>
<dbReference type="Gene3D" id="2.60.40.1120">
    <property type="entry name" value="Carboxypeptidase-like, regulatory domain"/>
    <property type="match status" value="1"/>
</dbReference>
<dbReference type="RefSeq" id="WP_281765129.1">
    <property type="nucleotide sequence ID" value="NZ_BRVO01000002.1"/>
</dbReference>
<keyword evidence="3 8" id="KW-1134">Transmembrane beta strand</keyword>
<name>A0ABQ5MKN3_9FLAO</name>
<accession>A0ABQ5MKN3</accession>
<dbReference type="PROSITE" id="PS52016">
    <property type="entry name" value="TONB_DEPENDENT_REC_3"/>
    <property type="match status" value="1"/>
</dbReference>
<keyword evidence="4 8" id="KW-0812">Transmembrane</keyword>
<dbReference type="Proteomes" id="UP001143543">
    <property type="component" value="Unassembled WGS sequence"/>
</dbReference>
<dbReference type="Pfam" id="PF13715">
    <property type="entry name" value="CarbopepD_reg_2"/>
    <property type="match status" value="1"/>
</dbReference>
<evidence type="ECO:0000256" key="1">
    <source>
        <dbReference type="ARBA" id="ARBA00004571"/>
    </source>
</evidence>
<dbReference type="InterPro" id="IPR037066">
    <property type="entry name" value="Plug_dom_sf"/>
</dbReference>
<gene>
    <name evidence="10" type="ORF">Y10_18650</name>
</gene>
<evidence type="ECO:0000256" key="6">
    <source>
        <dbReference type="ARBA" id="ARBA00023136"/>
    </source>
</evidence>
<evidence type="ECO:0000313" key="11">
    <source>
        <dbReference type="Proteomes" id="UP001143543"/>
    </source>
</evidence>
<evidence type="ECO:0000256" key="5">
    <source>
        <dbReference type="ARBA" id="ARBA00022729"/>
    </source>
</evidence>
<dbReference type="InterPro" id="IPR023996">
    <property type="entry name" value="TonB-dep_OMP_SusC/RagA"/>
</dbReference>
<dbReference type="InterPro" id="IPR039426">
    <property type="entry name" value="TonB-dep_rcpt-like"/>
</dbReference>
<keyword evidence="6 8" id="KW-0472">Membrane</keyword>
<dbReference type="NCBIfam" id="TIGR04056">
    <property type="entry name" value="OMP_RagA_SusC"/>
    <property type="match status" value="1"/>
</dbReference>
<comment type="similarity">
    <text evidence="8">Belongs to the TonB-dependent receptor family.</text>
</comment>
<dbReference type="Gene3D" id="2.170.130.10">
    <property type="entry name" value="TonB-dependent receptor, plug domain"/>
    <property type="match status" value="1"/>
</dbReference>
<feature type="domain" description="TonB-dependent receptor plug" evidence="9">
    <location>
        <begin position="134"/>
        <end position="240"/>
    </location>
</feature>
<dbReference type="Pfam" id="PF07715">
    <property type="entry name" value="Plug"/>
    <property type="match status" value="1"/>
</dbReference>
<reference evidence="10" key="1">
    <citation type="submission" date="2022-07" db="EMBL/GenBank/DDBJ databases">
        <title>Taxonomy of Novel Oxalotrophic and Methylotrophic Bacteria.</title>
        <authorList>
            <person name="Sahin N."/>
            <person name="Tani A."/>
        </authorList>
    </citation>
    <scope>NUCLEOTIDE SEQUENCE</scope>
    <source>
        <strain evidence="10">Y10</strain>
    </source>
</reference>
<dbReference type="PANTHER" id="PTHR30069">
    <property type="entry name" value="TONB-DEPENDENT OUTER MEMBRANE RECEPTOR"/>
    <property type="match status" value="1"/>
</dbReference>
<evidence type="ECO:0000259" key="9">
    <source>
        <dbReference type="Pfam" id="PF07715"/>
    </source>
</evidence>
<sequence length="1043" mass="114999">MNKLTKYLRVDRKGSNKMFPSLLMYFTILLGFSAPALYGQQTITGTVISKTDDFPLMGASVMEKGTSNGTVTDMDGNFSMQISNSDAVLVFTYIGFITQEIPANGETTFTVYLEEDLSQLDEVVVVGYGAKKKATLVGSVSNVGGEEITKSPQANVSNAFAGRVSGVIATNRSGEPGYDGSNISIRGLGTTGNNDVLVVVDGVPGQIGGLNRLNPQEIESITVLKDASAAIYGSRAANGVILVTTKKGKKGGKVTVNYTFDQGFSSPTRLPDMADAATYAQIRNEIAYYNNTSDGLNQVYSDAEIQMFRDGSDPLNYANTNWADEVLKKVALQSQHNLNVSGGSENTNYFFSLGMLNQEGLYEKGATEYKQYNVRTNIDSQITERLKIGVSLSGRKEDRMYPVASAGNIFRSIYRAYPTVAAYYPNGLPSTGIENSNPAIEATNMGGNTENPRYVFNGILRGSYDIPFVDGLSVDGFFSADISQNSSRTFAKPYVLYNYLSASDTYDPIVVGGGANQMPTLSEEQYNQSMTVGNFKINYKNDFDLHHLDAFVGIEQSKYKTHTFGASRIHFPTAETPELSQGGAAATDKDNWGSSYNFTRISYLSRIAYDFDEQYLLELQMRVDGSSNFPKGSRYGFFPSISAGYVFTKSDWFKDAVPFINDLKLRASWGQLGNDNTGQFQFFDNYVFNNRYVTGDVVTTGIDLVKLANQNITWEVATKTDIGINARWLDGFTTELIYFQQNRTDILTTRNASIPGTTGIVNGYDQDPLVPAENIGEVKSNGFEATLGYRTAGEDFNWGVTGNFTYAKNEIVFIDEASGTLDYQRQTGNSMNTYLLYNAIGIFRSEEELNSYPHVPGAMVGDLIYEDYNNDGEITADDMVRTDYGNIPRMTFGLVLDADYKNFDLSVVFSGQAQVRQYVLPESGTVGNFYSSWADNRWSPTNPNGSYPRVSERASSAISGGLYRNNFWLNNAAFVRLKNIQLGYNVPKKALEKFGVSGLRLYASAFNLFTLTEVKDYDPEGNSESGQFYPQQKIINLGFNVQF</sequence>